<organism evidence="2 3">
    <name type="scientific">Alkalibacterium olivapovliticus</name>
    <dbReference type="NCBI Taxonomy" id="99907"/>
    <lineage>
        <taxon>Bacteria</taxon>
        <taxon>Bacillati</taxon>
        <taxon>Bacillota</taxon>
        <taxon>Bacilli</taxon>
        <taxon>Lactobacillales</taxon>
        <taxon>Carnobacteriaceae</taxon>
        <taxon>Alkalibacterium</taxon>
    </lineage>
</organism>
<dbReference type="Proteomes" id="UP000238205">
    <property type="component" value="Unassembled WGS sequence"/>
</dbReference>
<evidence type="ECO:0000313" key="2">
    <source>
        <dbReference type="EMBL" id="PRY83657.1"/>
    </source>
</evidence>
<feature type="transmembrane region" description="Helical" evidence="1">
    <location>
        <begin position="20"/>
        <end position="37"/>
    </location>
</feature>
<dbReference type="Gene3D" id="1.10.1760.20">
    <property type="match status" value="1"/>
</dbReference>
<dbReference type="AlphaFoldDB" id="A0A2T0WAE2"/>
<evidence type="ECO:0000313" key="3">
    <source>
        <dbReference type="Proteomes" id="UP000238205"/>
    </source>
</evidence>
<feature type="transmembrane region" description="Helical" evidence="1">
    <location>
        <begin position="49"/>
        <end position="76"/>
    </location>
</feature>
<protein>
    <submittedName>
        <fullName evidence="2">Uncharacterized protein DUF3816</fullName>
    </submittedName>
</protein>
<keyword evidence="3" id="KW-1185">Reference proteome</keyword>
<reference evidence="2 3" key="1">
    <citation type="submission" date="2018-03" db="EMBL/GenBank/DDBJ databases">
        <title>Genomic Encyclopedia of Archaeal and Bacterial Type Strains, Phase II (KMG-II): from individual species to whole genera.</title>
        <authorList>
            <person name="Goeker M."/>
        </authorList>
    </citation>
    <scope>NUCLEOTIDE SEQUENCE [LARGE SCALE GENOMIC DNA]</scope>
    <source>
        <strain evidence="2 3">DSM 13175</strain>
    </source>
</reference>
<feature type="transmembrane region" description="Helical" evidence="1">
    <location>
        <begin position="112"/>
        <end position="132"/>
    </location>
</feature>
<keyword evidence="1" id="KW-0472">Membrane</keyword>
<proteinExistence type="predicted"/>
<keyword evidence="1" id="KW-1133">Transmembrane helix</keyword>
<keyword evidence="1" id="KW-0812">Transmembrane</keyword>
<name>A0A2T0WAE2_9LACT</name>
<accession>A0A2T0WAE2</accession>
<dbReference type="InterPro" id="IPR024529">
    <property type="entry name" value="ECF_trnsprt_substrate-spec"/>
</dbReference>
<dbReference type="RefSeq" id="WP_170068786.1">
    <property type="nucleotide sequence ID" value="NZ_PVTO01000003.1"/>
</dbReference>
<dbReference type="GO" id="GO:0022857">
    <property type="term" value="F:transmembrane transporter activity"/>
    <property type="evidence" value="ECO:0007669"/>
    <property type="project" value="InterPro"/>
</dbReference>
<sequence length="179" mass="20180">MKKHSHNTDRFSVREKTRTLTRIALLTALVSVGRLSFSFLPNVQPMTVLLLCITLYFGWKEGILVALLSVILTNLFLGMGPWTIAQIGAYVVLILLSSLLENAHDDVSIPLLQVYAAFLGIVYGLVISLIQAPLFGWNIFIPYYLSGLTFDLLHAFGNLVFFPLLYPICMRLFKRTDKK</sequence>
<gene>
    <name evidence="2" type="ORF">CLV38_10380</name>
</gene>
<comment type="caution">
    <text evidence="2">The sequence shown here is derived from an EMBL/GenBank/DDBJ whole genome shotgun (WGS) entry which is preliminary data.</text>
</comment>
<feature type="transmembrane region" description="Helical" evidence="1">
    <location>
        <begin position="82"/>
        <end position="100"/>
    </location>
</feature>
<evidence type="ECO:0000256" key="1">
    <source>
        <dbReference type="SAM" id="Phobius"/>
    </source>
</evidence>
<dbReference type="Pfam" id="PF12822">
    <property type="entry name" value="ECF_trnsprt"/>
    <property type="match status" value="1"/>
</dbReference>
<dbReference type="EMBL" id="PVTO01000003">
    <property type="protein sequence ID" value="PRY83657.1"/>
    <property type="molecule type" value="Genomic_DNA"/>
</dbReference>